<proteinExistence type="inferred from homology"/>
<dbReference type="AlphaFoldDB" id="A0A1D1Y4K8"/>
<comment type="function">
    <text evidence="6">Glucosyltransferase involved in the last step of benzoxazinoid glucoside biosynthesis. Catalyzes the glucosylation of hydroxamic acids utilizing UDP-glucose as glucose doner, reducing the toxicity of these natural insecticides for storage. Can use DIMBOA and DIBOA as substrates, HMBOA (2-hydroxy-7-methoxy-2H-1,4-benzoxazin-3(4H)-one) and HBOA (2-hydroxy-2H-1,4-benzoxazin-3(4H)-one) with a lower efficiency, but not indole acetic acid or quercitin.</text>
</comment>
<dbReference type="SUPFAM" id="SSF53756">
    <property type="entry name" value="UDP-Glycosyltransferase/glycogen phosphorylase"/>
    <property type="match status" value="1"/>
</dbReference>
<dbReference type="PANTHER" id="PTHR11926:SF1494">
    <property type="entry name" value="FLAVONOL 3-O-GLUCOSYLTRANSFERASE UGT76E12-RELATED"/>
    <property type="match status" value="1"/>
</dbReference>
<reference evidence="8" key="1">
    <citation type="submission" date="2015-07" db="EMBL/GenBank/DDBJ databases">
        <title>Transcriptome Assembly of Anthurium amnicola.</title>
        <authorList>
            <person name="Suzuki J."/>
        </authorList>
    </citation>
    <scope>NUCLEOTIDE SEQUENCE</scope>
</reference>
<dbReference type="FunFam" id="3.40.50.2000:FF:000120">
    <property type="entry name" value="UDP-glycosyltransferase 76C1"/>
    <property type="match status" value="1"/>
</dbReference>
<evidence type="ECO:0000256" key="3">
    <source>
        <dbReference type="ARBA" id="ARBA00022679"/>
    </source>
</evidence>
<dbReference type="Gene3D" id="3.40.50.2000">
    <property type="entry name" value="Glycogen Phosphorylase B"/>
    <property type="match status" value="2"/>
</dbReference>
<dbReference type="PANTHER" id="PTHR11926">
    <property type="entry name" value="GLUCOSYL/GLUCURONOSYL TRANSFERASES"/>
    <property type="match status" value="1"/>
</dbReference>
<sequence>RRRRRRIMTADEEMEVRMGRTRPLGHRLVLFPSPFQGHINPMLQLATLLFNRGFSITVVHTRFNAPDPASHPDFRFVPIDDSLGELASSSDLVDRVMAINSGCRGPFRDRMARLLEEADREGEEPVACLVADAMLYSANAVAEELGVRRVLLRTSSAGYVRLFGEFLTLSEEGSYLIPDQRRRVRELMSFPGSNVDSFREVVSHAMNGIRAAAALVLNTFEGLEPSDLAHLRRHLPSPIFTVGPLHKFSLDASSSLLAPDRSCIEWLDRQAPGSVIYVSFGSLACMEREELLEAAWGLAGSRLPFLWVVRPGSVRGDETAGDLPREFSEETLGRGVVVAWAPQQEVLAHPAVGGFWTHCGWNSVVESLCEGVPMLCRPCFGDQTGNARCVSHVWKVGLLLEDELRRGEVERAVRTLMVEEEGREGREMRERAREIKEKAKSCIKQGGTSSESMDKLVRFILSF</sequence>
<organism evidence="8">
    <name type="scientific">Anthurium amnicola</name>
    <dbReference type="NCBI Taxonomy" id="1678845"/>
    <lineage>
        <taxon>Eukaryota</taxon>
        <taxon>Viridiplantae</taxon>
        <taxon>Streptophyta</taxon>
        <taxon>Embryophyta</taxon>
        <taxon>Tracheophyta</taxon>
        <taxon>Spermatophyta</taxon>
        <taxon>Magnoliopsida</taxon>
        <taxon>Liliopsida</taxon>
        <taxon>Araceae</taxon>
        <taxon>Pothoideae</taxon>
        <taxon>Potheae</taxon>
        <taxon>Anthurium</taxon>
    </lineage>
</organism>
<keyword evidence="2" id="KW-0328">Glycosyltransferase</keyword>
<evidence type="ECO:0000256" key="5">
    <source>
        <dbReference type="ARBA" id="ARBA00052327"/>
    </source>
</evidence>
<gene>
    <name evidence="8" type="primary">UGT76F1_1</name>
    <name evidence="8" type="ORF">g.25389</name>
</gene>
<dbReference type="GO" id="GO:0080043">
    <property type="term" value="F:quercetin 3-O-glucosyltransferase activity"/>
    <property type="evidence" value="ECO:0007669"/>
    <property type="project" value="TreeGrafter"/>
</dbReference>
<evidence type="ECO:0000313" key="8">
    <source>
        <dbReference type="EMBL" id="JAT49563.1"/>
    </source>
</evidence>
<evidence type="ECO:0000256" key="6">
    <source>
        <dbReference type="ARBA" id="ARBA00058304"/>
    </source>
</evidence>
<comment type="catalytic activity">
    <reaction evidence="4">
        <text>DIBOA + UDP-alpha-D-glucose = DIBOA beta-D-glucoside + UDP + H(+)</text>
        <dbReference type="Rhea" id="RHEA:33955"/>
        <dbReference type="ChEBI" id="CHEBI:15378"/>
        <dbReference type="ChEBI" id="CHEBI:58223"/>
        <dbReference type="ChEBI" id="CHEBI:58885"/>
        <dbReference type="ChEBI" id="CHEBI:63558"/>
        <dbReference type="ChEBI" id="CHEBI:63670"/>
        <dbReference type="EC" id="2.4.1.202"/>
    </reaction>
</comment>
<keyword evidence="3 8" id="KW-0808">Transferase</keyword>
<dbReference type="GO" id="GO:0080044">
    <property type="term" value="F:quercetin 7-O-glucosyltransferase activity"/>
    <property type="evidence" value="ECO:0007669"/>
    <property type="project" value="TreeGrafter"/>
</dbReference>
<protein>
    <recommendedName>
        <fullName evidence="7">2,4-dihydroxy-7-methoxy-2H-1,4-benzoxazin-3(4H)-one 2-D-glucosyltransferase</fullName>
        <ecNumber evidence="7">2.4.1.202</ecNumber>
    </recommendedName>
</protein>
<dbReference type="EMBL" id="GDJX01018373">
    <property type="protein sequence ID" value="JAT49563.1"/>
    <property type="molecule type" value="Transcribed_RNA"/>
</dbReference>
<dbReference type="Pfam" id="PF00201">
    <property type="entry name" value="UDPGT"/>
    <property type="match status" value="1"/>
</dbReference>
<dbReference type="EC" id="2.4.1.202" evidence="7"/>
<evidence type="ECO:0000256" key="4">
    <source>
        <dbReference type="ARBA" id="ARBA00051876"/>
    </source>
</evidence>
<evidence type="ECO:0000256" key="1">
    <source>
        <dbReference type="ARBA" id="ARBA00009995"/>
    </source>
</evidence>
<dbReference type="FunFam" id="3.40.50.2000:FF:000040">
    <property type="entry name" value="UDP-glycosyltransferase 76C1"/>
    <property type="match status" value="1"/>
</dbReference>
<comment type="similarity">
    <text evidence="1">Belongs to the UDP-glycosyltransferase family.</text>
</comment>
<dbReference type="GO" id="GO:0047254">
    <property type="term" value="F:2,4-dihydroxy-7-methoxy-2H-1,4-benzoxazin-3(4H)-one 2-D-glucosyltransferase activity"/>
    <property type="evidence" value="ECO:0007669"/>
    <property type="project" value="UniProtKB-EC"/>
</dbReference>
<feature type="non-terminal residue" evidence="8">
    <location>
        <position position="1"/>
    </location>
</feature>
<accession>A0A1D1Y4K8</accession>
<dbReference type="CDD" id="cd03784">
    <property type="entry name" value="GT1_Gtf-like"/>
    <property type="match status" value="1"/>
</dbReference>
<comment type="catalytic activity">
    <reaction evidence="5">
        <text>DIMBOA + UDP-alpha-D-glucose = DIMBOA beta-D-glucoside + UDP + H(+)</text>
        <dbReference type="Rhea" id="RHEA:15541"/>
        <dbReference type="ChEBI" id="CHEBI:15378"/>
        <dbReference type="ChEBI" id="CHEBI:18048"/>
        <dbReference type="ChEBI" id="CHEBI:37573"/>
        <dbReference type="ChEBI" id="CHEBI:58223"/>
        <dbReference type="ChEBI" id="CHEBI:58885"/>
        <dbReference type="EC" id="2.4.1.202"/>
    </reaction>
</comment>
<evidence type="ECO:0000256" key="2">
    <source>
        <dbReference type="ARBA" id="ARBA00022676"/>
    </source>
</evidence>
<dbReference type="InterPro" id="IPR002213">
    <property type="entry name" value="UDP_glucos_trans"/>
</dbReference>
<name>A0A1D1Y4K8_9ARAE</name>
<evidence type="ECO:0000256" key="7">
    <source>
        <dbReference type="ARBA" id="ARBA00066799"/>
    </source>
</evidence>